<gene>
    <name evidence="2" type="ORF">LSINAPIS_LOCUS1960</name>
</gene>
<protein>
    <submittedName>
        <fullName evidence="2">Uncharacterized protein</fullName>
    </submittedName>
</protein>
<dbReference type="Proteomes" id="UP000324832">
    <property type="component" value="Unassembled WGS sequence"/>
</dbReference>
<accession>A0A5E4PUF1</accession>
<reference evidence="2 3" key="1">
    <citation type="submission" date="2017-07" db="EMBL/GenBank/DDBJ databases">
        <authorList>
            <person name="Talla V."/>
            <person name="Backstrom N."/>
        </authorList>
    </citation>
    <scope>NUCLEOTIDE SEQUENCE [LARGE SCALE GENOMIC DNA]</scope>
</reference>
<evidence type="ECO:0000256" key="1">
    <source>
        <dbReference type="SAM" id="MobiDB-lite"/>
    </source>
</evidence>
<proteinExistence type="predicted"/>
<dbReference type="AlphaFoldDB" id="A0A5E4PUF1"/>
<feature type="non-terminal residue" evidence="2">
    <location>
        <position position="80"/>
    </location>
</feature>
<dbReference type="EMBL" id="FZQP02000363">
    <property type="protein sequence ID" value="VVC88635.1"/>
    <property type="molecule type" value="Genomic_DNA"/>
</dbReference>
<evidence type="ECO:0000313" key="3">
    <source>
        <dbReference type="Proteomes" id="UP000324832"/>
    </source>
</evidence>
<sequence>MRTFTFKTDEDEESESSRVTLKDRRLIGRVPRTSSTNPGRGGGAAIVVRRNMSNLQAQQSTIKYEKETSYEKIGEETILL</sequence>
<evidence type="ECO:0000313" key="2">
    <source>
        <dbReference type="EMBL" id="VVC88635.1"/>
    </source>
</evidence>
<name>A0A5E4PUF1_9NEOP</name>
<keyword evidence="3" id="KW-1185">Reference proteome</keyword>
<feature type="region of interest" description="Disordered" evidence="1">
    <location>
        <begin position="1"/>
        <end position="20"/>
    </location>
</feature>
<organism evidence="2 3">
    <name type="scientific">Leptidea sinapis</name>
    <dbReference type="NCBI Taxonomy" id="189913"/>
    <lineage>
        <taxon>Eukaryota</taxon>
        <taxon>Metazoa</taxon>
        <taxon>Ecdysozoa</taxon>
        <taxon>Arthropoda</taxon>
        <taxon>Hexapoda</taxon>
        <taxon>Insecta</taxon>
        <taxon>Pterygota</taxon>
        <taxon>Neoptera</taxon>
        <taxon>Endopterygota</taxon>
        <taxon>Lepidoptera</taxon>
        <taxon>Glossata</taxon>
        <taxon>Ditrysia</taxon>
        <taxon>Papilionoidea</taxon>
        <taxon>Pieridae</taxon>
        <taxon>Dismorphiinae</taxon>
        <taxon>Leptidea</taxon>
    </lineage>
</organism>